<dbReference type="Pfam" id="PF13452">
    <property type="entry name" value="FAS1_DH_region"/>
    <property type="match status" value="1"/>
</dbReference>
<accession>A0A562E8A8</accession>
<dbReference type="EMBL" id="VLJT01000013">
    <property type="protein sequence ID" value="TWH18040.1"/>
    <property type="molecule type" value="Genomic_DNA"/>
</dbReference>
<dbReference type="SUPFAM" id="SSF54637">
    <property type="entry name" value="Thioesterase/thiol ester dehydrase-isomerase"/>
    <property type="match status" value="2"/>
</dbReference>
<comment type="caution">
    <text evidence="2">The sequence shown here is derived from an EMBL/GenBank/DDBJ whole genome shotgun (WGS) entry which is preliminary data.</text>
</comment>
<dbReference type="Gene3D" id="3.10.129.10">
    <property type="entry name" value="Hotdog Thioesterase"/>
    <property type="match status" value="2"/>
</dbReference>
<evidence type="ECO:0000313" key="2">
    <source>
        <dbReference type="EMBL" id="TWH18040.1"/>
    </source>
</evidence>
<protein>
    <submittedName>
        <fullName evidence="2">Acyl dehydratase</fullName>
    </submittedName>
</protein>
<sequence length="426" mass="48418">MSSSQTTDSKPEIYTFREEDIQRARDLVGVYHAVTQREQYTRATPDIMRNFARSYGDDNPLFVDEEYGLDTRWGGQIAPPMINIGLTKDLLADPVPKEQRRPSFRGIHVFVSGTTTDWYRPVYDGDTLYSFQGFENVELKESEFAGRSLIVTRIHVQFNQRAEVVQTQRVITIHTERHESKKRKKYDAIEPASYTPEDIAKIDEIYAAEVRRGANTRYFEDVEVGASLGTMAKGPLTTTDMVVFHSGGYGFAPYTPSSSRLAYKNRQRIAPFYIPNEQGIPDVAQRIHWDSEYARSIGLPAAYDYGMMRDCWLTHYLTDWIGDEGWLESMSSQMRKFNYLGDTHTFTGEVVGKRVEGDRYLVDVELRGTSQRGEVTCPATATISLPSRETGLAVLPTAPVELERVAAQMLKRSGELRAEKRRAAQV</sequence>
<dbReference type="InterPro" id="IPR039569">
    <property type="entry name" value="FAS1-like_DH_region"/>
</dbReference>
<dbReference type="InterPro" id="IPR052342">
    <property type="entry name" value="MCH/BMMD"/>
</dbReference>
<dbReference type="RefSeq" id="WP_085470479.1">
    <property type="nucleotide sequence ID" value="NZ_VLJT01000013.1"/>
</dbReference>
<evidence type="ECO:0000259" key="1">
    <source>
        <dbReference type="Pfam" id="PF13452"/>
    </source>
</evidence>
<gene>
    <name evidence="2" type="ORF">L618_001600000840</name>
</gene>
<dbReference type="PANTHER" id="PTHR43664:SF1">
    <property type="entry name" value="BETA-METHYLMALYL-COA DEHYDRATASE"/>
    <property type="match status" value="1"/>
</dbReference>
<dbReference type="PANTHER" id="PTHR43664">
    <property type="entry name" value="MONOAMINE OXIDASE-RELATED"/>
    <property type="match status" value="1"/>
</dbReference>
<name>A0A562E8A8_RHORH</name>
<dbReference type="Proteomes" id="UP000317573">
    <property type="component" value="Unassembled WGS sequence"/>
</dbReference>
<dbReference type="AlphaFoldDB" id="A0A562E8A8"/>
<dbReference type="InterPro" id="IPR029069">
    <property type="entry name" value="HotDog_dom_sf"/>
</dbReference>
<organism evidence="2 3">
    <name type="scientific">Rhodococcus rhodochrous J45</name>
    <dbReference type="NCBI Taxonomy" id="935266"/>
    <lineage>
        <taxon>Bacteria</taxon>
        <taxon>Bacillati</taxon>
        <taxon>Actinomycetota</taxon>
        <taxon>Actinomycetes</taxon>
        <taxon>Mycobacteriales</taxon>
        <taxon>Nocardiaceae</taxon>
        <taxon>Rhodococcus</taxon>
    </lineage>
</organism>
<dbReference type="CDD" id="cd03441">
    <property type="entry name" value="R_hydratase_like"/>
    <property type="match status" value="1"/>
</dbReference>
<feature type="domain" description="FAS1-like dehydratase" evidence="1">
    <location>
        <begin position="46"/>
        <end position="167"/>
    </location>
</feature>
<proteinExistence type="predicted"/>
<reference evidence="2 3" key="1">
    <citation type="submission" date="2019-07" db="EMBL/GenBank/DDBJ databases">
        <title>Genome sequencing of lignin-degrading bacterial isolates.</title>
        <authorList>
            <person name="Gladden J."/>
        </authorList>
    </citation>
    <scope>NUCLEOTIDE SEQUENCE [LARGE SCALE GENOMIC DNA]</scope>
    <source>
        <strain evidence="2 3">J45</strain>
    </source>
</reference>
<evidence type="ECO:0000313" key="3">
    <source>
        <dbReference type="Proteomes" id="UP000317573"/>
    </source>
</evidence>